<comment type="function">
    <text evidence="11">Catalyzes the phosphorylation of the hydroxyl group of 4-methyl-5-beta-hydroxyethylthiazole (THZ).</text>
</comment>
<keyword evidence="5 11" id="KW-0479">Metal-binding</keyword>
<comment type="caution">
    <text evidence="11">Lacks conserved residue(s) required for the propagation of feature annotation.</text>
</comment>
<dbReference type="PIRSF" id="PIRSF000513">
    <property type="entry name" value="Thz_kinase"/>
    <property type="match status" value="1"/>
</dbReference>
<keyword evidence="7 11" id="KW-0418">Kinase</keyword>
<evidence type="ECO:0000256" key="6">
    <source>
        <dbReference type="ARBA" id="ARBA00022741"/>
    </source>
</evidence>
<evidence type="ECO:0000256" key="7">
    <source>
        <dbReference type="ARBA" id="ARBA00022777"/>
    </source>
</evidence>
<proteinExistence type="inferred from homology"/>
<feature type="binding site" evidence="11">
    <location>
        <position position="50"/>
    </location>
    <ligand>
        <name>substrate</name>
    </ligand>
</feature>
<organism evidence="12 13">
    <name type="scientific">Halomonas shengliensis</name>
    <dbReference type="NCBI Taxonomy" id="419597"/>
    <lineage>
        <taxon>Bacteria</taxon>
        <taxon>Pseudomonadati</taxon>
        <taxon>Pseudomonadota</taxon>
        <taxon>Gammaproteobacteria</taxon>
        <taxon>Oceanospirillales</taxon>
        <taxon>Halomonadaceae</taxon>
        <taxon>Halomonas</taxon>
    </lineage>
</organism>
<dbReference type="PRINTS" id="PR01099">
    <property type="entry name" value="HYETHTZKNASE"/>
</dbReference>
<comment type="similarity">
    <text evidence="11">Belongs to the Thz kinase family.</text>
</comment>
<dbReference type="Proteomes" id="UP000199075">
    <property type="component" value="Unassembled WGS sequence"/>
</dbReference>
<evidence type="ECO:0000256" key="5">
    <source>
        <dbReference type="ARBA" id="ARBA00022723"/>
    </source>
</evidence>
<keyword evidence="10 11" id="KW-0784">Thiamine biosynthesis</keyword>
<dbReference type="SUPFAM" id="SSF53613">
    <property type="entry name" value="Ribokinase-like"/>
    <property type="match status" value="1"/>
</dbReference>
<dbReference type="CDD" id="cd01170">
    <property type="entry name" value="THZ_kinase"/>
    <property type="match status" value="1"/>
</dbReference>
<keyword evidence="13" id="KW-1185">Reference proteome</keyword>
<dbReference type="EMBL" id="FNIV01000002">
    <property type="protein sequence ID" value="SDN90753.1"/>
    <property type="molecule type" value="Genomic_DNA"/>
</dbReference>
<name>A0A1H0F807_9GAMM</name>
<gene>
    <name evidence="11" type="primary">thiM</name>
    <name evidence="12" type="ORF">SAMN04487957_102348</name>
</gene>
<dbReference type="UniPathway" id="UPA00060">
    <property type="reaction ID" value="UER00139"/>
</dbReference>
<dbReference type="Gene3D" id="3.40.1190.20">
    <property type="match status" value="1"/>
</dbReference>
<comment type="pathway">
    <text evidence="3 11">Cofactor biosynthesis; thiamine diphosphate biosynthesis; 4-methyl-5-(2-phosphoethyl)-thiazole from 5-(2-hydroxyethyl)-4-methylthiazole: step 1/1.</text>
</comment>
<keyword evidence="4 11" id="KW-0808">Transferase</keyword>
<dbReference type="InterPro" id="IPR000417">
    <property type="entry name" value="Hyethyz_kinase"/>
</dbReference>
<feature type="binding site" evidence="11">
    <location>
        <position position="125"/>
    </location>
    <ligand>
        <name>ATP</name>
        <dbReference type="ChEBI" id="CHEBI:30616"/>
    </ligand>
</feature>
<dbReference type="OrthoDB" id="8909021at2"/>
<keyword evidence="6 11" id="KW-0547">Nucleotide-binding</keyword>
<dbReference type="GO" id="GO:0000287">
    <property type="term" value="F:magnesium ion binding"/>
    <property type="evidence" value="ECO:0007669"/>
    <property type="project" value="UniProtKB-UniRule"/>
</dbReference>
<dbReference type="Pfam" id="PF02110">
    <property type="entry name" value="HK"/>
    <property type="match status" value="1"/>
</dbReference>
<dbReference type="HAMAP" id="MF_00228">
    <property type="entry name" value="Thz_kinase"/>
    <property type="match status" value="1"/>
</dbReference>
<dbReference type="GO" id="GO:0005524">
    <property type="term" value="F:ATP binding"/>
    <property type="evidence" value="ECO:0007669"/>
    <property type="project" value="UniProtKB-UniRule"/>
</dbReference>
<evidence type="ECO:0000256" key="4">
    <source>
        <dbReference type="ARBA" id="ARBA00022679"/>
    </source>
</evidence>
<evidence type="ECO:0000256" key="1">
    <source>
        <dbReference type="ARBA" id="ARBA00001771"/>
    </source>
</evidence>
<keyword evidence="9 11" id="KW-0460">Magnesium</keyword>
<sequence length="273" mass="27858">MTTASRGPIDPAAHLARLRERAPLIHNITNLVAMNPMANVLLALGASPAMVHAREEAAEFATLADALTVNIGTLSPQWVAAMEEAAEAARLAGKPWVLDPVAVGATAYRRAAGQRLLERRPTVIRGNASEILALEAGGAGGRGVDSSDPVEAAEQAAVALARRLDAVVAVTGEVDRVTDGRRLAHIPGGHALMPRVTTLGCALTGVVAAFLVGAEDPFAATVAALACYGEAGRQAGAVAAGPGSFAVAFLDALHALDSQQLSDLPPLEVTDAP</sequence>
<evidence type="ECO:0000256" key="9">
    <source>
        <dbReference type="ARBA" id="ARBA00022842"/>
    </source>
</evidence>
<dbReference type="GO" id="GO:0009228">
    <property type="term" value="P:thiamine biosynthetic process"/>
    <property type="evidence" value="ECO:0007669"/>
    <property type="project" value="UniProtKB-KW"/>
</dbReference>
<evidence type="ECO:0000313" key="13">
    <source>
        <dbReference type="Proteomes" id="UP000199075"/>
    </source>
</evidence>
<evidence type="ECO:0000256" key="10">
    <source>
        <dbReference type="ARBA" id="ARBA00022977"/>
    </source>
</evidence>
<dbReference type="EC" id="2.7.1.50" evidence="11"/>
<comment type="cofactor">
    <cofactor evidence="2 11">
        <name>Mg(2+)</name>
        <dbReference type="ChEBI" id="CHEBI:18420"/>
    </cofactor>
</comment>
<evidence type="ECO:0000256" key="11">
    <source>
        <dbReference type="HAMAP-Rule" id="MF_00228"/>
    </source>
</evidence>
<dbReference type="GO" id="GO:0004417">
    <property type="term" value="F:hydroxyethylthiazole kinase activity"/>
    <property type="evidence" value="ECO:0007669"/>
    <property type="project" value="UniProtKB-UniRule"/>
</dbReference>
<dbReference type="GO" id="GO:0009229">
    <property type="term" value="P:thiamine diphosphate biosynthetic process"/>
    <property type="evidence" value="ECO:0007669"/>
    <property type="project" value="UniProtKB-UniRule"/>
</dbReference>
<dbReference type="NCBIfam" id="NF006830">
    <property type="entry name" value="PRK09355.1"/>
    <property type="match status" value="1"/>
</dbReference>
<comment type="catalytic activity">
    <reaction evidence="1 11">
        <text>5-(2-hydroxyethyl)-4-methylthiazole + ATP = 4-methyl-5-(2-phosphooxyethyl)-thiazole + ADP + H(+)</text>
        <dbReference type="Rhea" id="RHEA:24212"/>
        <dbReference type="ChEBI" id="CHEBI:15378"/>
        <dbReference type="ChEBI" id="CHEBI:17957"/>
        <dbReference type="ChEBI" id="CHEBI:30616"/>
        <dbReference type="ChEBI" id="CHEBI:58296"/>
        <dbReference type="ChEBI" id="CHEBI:456216"/>
        <dbReference type="EC" id="2.7.1.50"/>
    </reaction>
</comment>
<dbReference type="InterPro" id="IPR029056">
    <property type="entry name" value="Ribokinase-like"/>
</dbReference>
<feature type="binding site" evidence="11">
    <location>
        <position position="171"/>
    </location>
    <ligand>
        <name>ATP</name>
        <dbReference type="ChEBI" id="CHEBI:30616"/>
    </ligand>
</feature>
<evidence type="ECO:0000256" key="3">
    <source>
        <dbReference type="ARBA" id="ARBA00004868"/>
    </source>
</evidence>
<dbReference type="RefSeq" id="WP_089677194.1">
    <property type="nucleotide sequence ID" value="NZ_FNIV01000002.1"/>
</dbReference>
<reference evidence="13" key="1">
    <citation type="submission" date="2016-10" db="EMBL/GenBank/DDBJ databases">
        <authorList>
            <person name="Varghese N."/>
            <person name="Submissions S."/>
        </authorList>
    </citation>
    <scope>NUCLEOTIDE SEQUENCE [LARGE SCALE GENOMIC DNA]</scope>
    <source>
        <strain evidence="13">CGMCC 1.6444</strain>
    </source>
</reference>
<evidence type="ECO:0000256" key="8">
    <source>
        <dbReference type="ARBA" id="ARBA00022840"/>
    </source>
</evidence>
<protein>
    <recommendedName>
        <fullName evidence="11">Hydroxyethylthiazole kinase</fullName>
        <ecNumber evidence="11">2.7.1.50</ecNumber>
    </recommendedName>
    <alternativeName>
        <fullName evidence="11">4-methyl-5-beta-hydroxyethylthiazole kinase</fullName>
        <shortName evidence="11">TH kinase</shortName>
        <shortName evidence="11">Thz kinase</shortName>
    </alternativeName>
</protein>
<accession>A0A1H0F807</accession>
<evidence type="ECO:0000256" key="2">
    <source>
        <dbReference type="ARBA" id="ARBA00001946"/>
    </source>
</evidence>
<evidence type="ECO:0000313" key="12">
    <source>
        <dbReference type="EMBL" id="SDN90753.1"/>
    </source>
</evidence>
<dbReference type="AlphaFoldDB" id="A0A1H0F807"/>
<dbReference type="STRING" id="419597.SAMN04487957_102348"/>
<dbReference type="NCBIfam" id="TIGR00694">
    <property type="entry name" value="thiM"/>
    <property type="match status" value="1"/>
</dbReference>
<keyword evidence="8 11" id="KW-0067">ATP-binding</keyword>